<dbReference type="InterPro" id="IPR041705">
    <property type="entry name" value="PIN_Sll0205"/>
</dbReference>
<dbReference type="PANTHER" id="PTHR36173">
    <property type="entry name" value="RIBONUCLEASE VAPC16-RELATED"/>
    <property type="match status" value="1"/>
</dbReference>
<protein>
    <submittedName>
        <fullName evidence="2">DNA-binding protein</fullName>
    </submittedName>
</protein>
<gene>
    <name evidence="2" type="ORF">LSS_15436</name>
</gene>
<dbReference type="Proteomes" id="UP000035800">
    <property type="component" value="Chromosome I"/>
</dbReference>
<evidence type="ECO:0000259" key="1">
    <source>
        <dbReference type="Pfam" id="PF01850"/>
    </source>
</evidence>
<keyword evidence="2" id="KW-0238">DNA-binding</keyword>
<dbReference type="SUPFAM" id="SSF88723">
    <property type="entry name" value="PIN domain-like"/>
    <property type="match status" value="1"/>
</dbReference>
<dbReference type="STRING" id="758847.LSS_15436"/>
<evidence type="ECO:0000313" key="2">
    <source>
        <dbReference type="EMBL" id="EKT85902.1"/>
    </source>
</evidence>
<organism evidence="2 3">
    <name type="scientific">Leptospira santarosai serovar Shermani str. LT 821</name>
    <dbReference type="NCBI Taxonomy" id="758847"/>
    <lineage>
        <taxon>Bacteria</taxon>
        <taxon>Pseudomonadati</taxon>
        <taxon>Spirochaetota</taxon>
        <taxon>Spirochaetia</taxon>
        <taxon>Leptospirales</taxon>
        <taxon>Leptospiraceae</taxon>
        <taxon>Leptospira</taxon>
    </lineage>
</organism>
<dbReference type="GO" id="GO:0003677">
    <property type="term" value="F:DNA binding"/>
    <property type="evidence" value="ECO:0007669"/>
    <property type="project" value="UniProtKB-KW"/>
</dbReference>
<proteinExistence type="predicted"/>
<dbReference type="RefSeq" id="WP_004461789.1">
    <property type="nucleotide sequence ID" value="NZ_CP006694.1"/>
</dbReference>
<dbReference type="Gene3D" id="3.40.50.1010">
    <property type="entry name" value="5'-nuclease"/>
    <property type="match status" value="1"/>
</dbReference>
<sequence>MSYLLDTHVLLWVIGDSKQLSKKVAQIIEDQEVQIFVSSISLWEISLKFKLGKLHLSGFKPEGIPNYLKKLNINTIELNVEDASSYHNLKENFRRDPFDRMLIWQCISKKYTLISKDAEMKKYKIAGLKIIW</sequence>
<dbReference type="AlphaFoldDB" id="K8Y5F2"/>
<dbReference type="InterPro" id="IPR002716">
    <property type="entry name" value="PIN_dom"/>
</dbReference>
<evidence type="ECO:0000313" key="3">
    <source>
        <dbReference type="Proteomes" id="UP000035800"/>
    </source>
</evidence>
<reference evidence="2 3" key="1">
    <citation type="journal article" date="2012" name="Gene">
        <title>Sequence of Leptospira santarosai serovar Shermani genome and prediction of virulence-associated genes.</title>
        <authorList>
            <person name="Chou L.F."/>
            <person name="Chen Y.T."/>
            <person name="Lu C.W."/>
            <person name="Ko Y.C."/>
            <person name="Tang C.Y."/>
            <person name="Pan M.J."/>
            <person name="Tian Y.C."/>
            <person name="Chiu C.H."/>
            <person name="Hung C.C."/>
            <person name="Yang C.W."/>
        </authorList>
    </citation>
    <scope>NUCLEOTIDE SEQUENCE [LARGE SCALE GENOMIC DNA]</scope>
    <source>
        <strain evidence="2">LT 821</strain>
    </source>
</reference>
<dbReference type="InterPro" id="IPR029060">
    <property type="entry name" value="PIN-like_dom_sf"/>
</dbReference>
<feature type="domain" description="PIN" evidence="1">
    <location>
        <begin position="3"/>
        <end position="124"/>
    </location>
</feature>
<dbReference type="GeneID" id="29738814"/>
<dbReference type="PATRIC" id="fig|758847.3.peg.3229"/>
<dbReference type="PANTHER" id="PTHR36173:SF2">
    <property type="entry name" value="RIBONUCLEASE VAPC16"/>
    <property type="match status" value="1"/>
</dbReference>
<dbReference type="CDD" id="cd09872">
    <property type="entry name" value="PIN_Sll0205-like"/>
    <property type="match status" value="1"/>
</dbReference>
<accession>K8Y5F2</accession>
<reference evidence="2 3" key="2">
    <citation type="journal article" date="2014" name="Emerg. Microbes Infect.">
        <title>Potential impact on kidney infection: a whole-genome analysis of Leptospira santarosai serovar Shermani.</title>
        <authorList>
            <person name="Chou L.F."/>
            <person name="Chen T.W."/>
            <person name="Ko Y.C."/>
            <person name="Pan M.J."/>
            <person name="Tian Y.C."/>
            <person name="Chiu C.H."/>
            <person name="Tang P."/>
            <person name="Hung C.C."/>
            <person name="Yang C.W."/>
        </authorList>
    </citation>
    <scope>NUCLEOTIDE SEQUENCE</scope>
    <source>
        <strain evidence="2 3">LT 821</strain>
    </source>
</reference>
<dbReference type="InterPro" id="IPR052919">
    <property type="entry name" value="TA_system_RNase"/>
</dbReference>
<name>K8Y5F2_9LEPT</name>
<dbReference type="EMBL" id="CP006694">
    <property type="protein sequence ID" value="EKT85902.1"/>
    <property type="molecule type" value="Genomic_DNA"/>
</dbReference>
<dbReference type="Pfam" id="PF01850">
    <property type="entry name" value="PIN"/>
    <property type="match status" value="1"/>
</dbReference>
<dbReference type="KEGG" id="lst:LSS_15436"/>